<organism evidence="2 3">
    <name type="scientific">Bradyrhizobium canariense</name>
    <dbReference type="NCBI Taxonomy" id="255045"/>
    <lineage>
        <taxon>Bacteria</taxon>
        <taxon>Pseudomonadati</taxon>
        <taxon>Pseudomonadota</taxon>
        <taxon>Alphaproteobacteria</taxon>
        <taxon>Hyphomicrobiales</taxon>
        <taxon>Nitrobacteraceae</taxon>
        <taxon>Bradyrhizobium</taxon>
    </lineage>
</organism>
<dbReference type="EMBL" id="NAFK01000161">
    <property type="protein sequence ID" value="OSJ28402.1"/>
    <property type="molecule type" value="Genomic_DNA"/>
</dbReference>
<feature type="domain" description="T6SS Phospholipase effector Tle1-like catalytic" evidence="1">
    <location>
        <begin position="2"/>
        <end position="96"/>
    </location>
</feature>
<name>A0ABX3X3E2_9BRAD</name>
<comment type="caution">
    <text evidence="2">The sequence shown here is derived from an EMBL/GenBank/DDBJ whole genome shotgun (WGS) entry which is preliminary data.</text>
</comment>
<dbReference type="PANTHER" id="PTHR33840">
    <property type="match status" value="1"/>
</dbReference>
<keyword evidence="3" id="KW-1185">Reference proteome</keyword>
<dbReference type="Pfam" id="PF09994">
    <property type="entry name" value="T6SS_Tle1-like_cat"/>
    <property type="match status" value="1"/>
</dbReference>
<proteinExistence type="predicted"/>
<dbReference type="InterPro" id="IPR018712">
    <property type="entry name" value="Tle1-like_cat"/>
</dbReference>
<reference evidence="2 3" key="1">
    <citation type="submission" date="2017-03" db="EMBL/GenBank/DDBJ databases">
        <title>Whole genome sequences of fourteen strains of Bradyrhizobium canariense and one strain of Bradyrhizobium japonicum isolated from Lupinus (Papilionoideae: Genisteae) species in Algeria.</title>
        <authorList>
            <person name="Crovadore J."/>
            <person name="Chekireb D."/>
            <person name="Brachmann A."/>
            <person name="Chablais R."/>
            <person name="Cochard B."/>
            <person name="Lefort F."/>
        </authorList>
    </citation>
    <scope>NUCLEOTIDE SEQUENCE [LARGE SCALE GENOMIC DNA]</scope>
    <source>
        <strain evidence="2 3">UBMAN05</strain>
    </source>
</reference>
<protein>
    <recommendedName>
        <fullName evidence="1">T6SS Phospholipase effector Tle1-like catalytic domain-containing protein</fullName>
    </recommendedName>
</protein>
<evidence type="ECO:0000313" key="3">
    <source>
        <dbReference type="Proteomes" id="UP000193884"/>
    </source>
</evidence>
<evidence type="ECO:0000259" key="1">
    <source>
        <dbReference type="Pfam" id="PF09994"/>
    </source>
</evidence>
<dbReference type="PANTHER" id="PTHR33840:SF1">
    <property type="entry name" value="TLE1 PHOSPHOLIPASE DOMAIN-CONTAINING PROTEIN"/>
    <property type="match status" value="1"/>
</dbReference>
<evidence type="ECO:0000313" key="2">
    <source>
        <dbReference type="EMBL" id="OSJ28402.1"/>
    </source>
</evidence>
<gene>
    <name evidence="2" type="ORF">BST63_16790</name>
</gene>
<sequence>MEFLGVFDTVSGGAGLSEIAQRLRITEGRLPANVKNALQILAIDETRSFFKPVLWTRESTTNSFLEQIWMPGVHSDVGGAFTERSLGDVALITMIDRIVAKTSLKFDLDACRQYNKKLDPAKHYVRVHNERALMYWKLFNPWPVTRRINRNIDQTIHPLANYLRDKVILYKSDNDRLPYPFPQSFEGLNEQAPEFLTRNFQSIFP</sequence>
<accession>A0ABX3X3E2</accession>
<dbReference type="Proteomes" id="UP000193884">
    <property type="component" value="Unassembled WGS sequence"/>
</dbReference>